<evidence type="ECO:0000256" key="3">
    <source>
        <dbReference type="SAM" id="SignalP"/>
    </source>
</evidence>
<gene>
    <name evidence="5" type="ORF">ANOM_003009</name>
</gene>
<dbReference type="STRING" id="1509407.A0A0L1JCH6"/>
<organism evidence="5 6">
    <name type="scientific">Aspergillus nomiae NRRL (strain ATCC 15546 / NRRL 13137 / CBS 260.88 / M93)</name>
    <dbReference type="NCBI Taxonomy" id="1509407"/>
    <lineage>
        <taxon>Eukaryota</taxon>
        <taxon>Fungi</taxon>
        <taxon>Dikarya</taxon>
        <taxon>Ascomycota</taxon>
        <taxon>Pezizomycotina</taxon>
        <taxon>Eurotiomycetes</taxon>
        <taxon>Eurotiomycetidae</taxon>
        <taxon>Eurotiales</taxon>
        <taxon>Aspergillaceae</taxon>
        <taxon>Aspergillus</taxon>
        <taxon>Aspergillus subgen. Circumdati</taxon>
    </lineage>
</organism>
<dbReference type="Pfam" id="PF17111">
    <property type="entry name" value="PigL_N"/>
    <property type="match status" value="1"/>
</dbReference>
<reference evidence="5 6" key="1">
    <citation type="submission" date="2014-06" db="EMBL/GenBank/DDBJ databases">
        <title>The Genome of the Aflatoxigenic Filamentous Fungus Aspergillus nomius.</title>
        <authorList>
            <person name="Moore M.G."/>
            <person name="Shannon B.M."/>
            <person name="Brian M.M."/>
        </authorList>
    </citation>
    <scope>NUCLEOTIDE SEQUENCE [LARGE SCALE GENOMIC DNA]</scope>
    <source>
        <strain evidence="5 6">NRRL 13137</strain>
    </source>
</reference>
<keyword evidence="3" id="KW-0732">Signal</keyword>
<feature type="compositionally biased region" description="Polar residues" evidence="2">
    <location>
        <begin position="457"/>
        <end position="480"/>
    </location>
</feature>
<keyword evidence="6" id="KW-1185">Reference proteome</keyword>
<feature type="compositionally biased region" description="Low complexity" evidence="2">
    <location>
        <begin position="876"/>
        <end position="893"/>
    </location>
</feature>
<evidence type="ECO:0000313" key="5">
    <source>
        <dbReference type="EMBL" id="KNG89148.1"/>
    </source>
</evidence>
<accession>A0A0L1JCH6</accession>
<feature type="region of interest" description="Disordered" evidence="2">
    <location>
        <begin position="415"/>
        <end position="437"/>
    </location>
</feature>
<dbReference type="Gene3D" id="1.25.40.10">
    <property type="entry name" value="Tetratricopeptide repeat domain"/>
    <property type="match status" value="1"/>
</dbReference>
<feature type="coiled-coil region" evidence="1">
    <location>
        <begin position="131"/>
        <end position="162"/>
    </location>
</feature>
<feature type="chain" id="PRO_5005553696" description="Azaphilone pigments biosynthesis cluster protein L N-terminal domain-containing protein" evidence="3">
    <location>
        <begin position="19"/>
        <end position="1029"/>
    </location>
</feature>
<evidence type="ECO:0000313" key="6">
    <source>
        <dbReference type="Proteomes" id="UP000037505"/>
    </source>
</evidence>
<dbReference type="RefSeq" id="XP_015410071.1">
    <property type="nucleotide sequence ID" value="XM_015548266.1"/>
</dbReference>
<evidence type="ECO:0000259" key="4">
    <source>
        <dbReference type="Pfam" id="PF17111"/>
    </source>
</evidence>
<keyword evidence="1" id="KW-0175">Coiled coil</keyword>
<dbReference type="InterPro" id="IPR011990">
    <property type="entry name" value="TPR-like_helical_dom_sf"/>
</dbReference>
<protein>
    <recommendedName>
        <fullName evidence="4">Azaphilone pigments biosynthesis cluster protein L N-terminal domain-containing protein</fullName>
    </recommendedName>
</protein>
<dbReference type="InterPro" id="IPR031348">
    <property type="entry name" value="PigL_N"/>
</dbReference>
<sequence length="1029" mass="116151">MAEPVGLASGLLALATFAFKASQSLYETVNSFRSHPIRVRDLIEELEALSGVLAPLQELLDTTTDENLSVLELPLRRCGNACSDFRDWAKLKYLGNDIDGFRRMLSGYKQTIHIILTGANLRKSPINAEAIEGYKDLIETAKADLEDHLETMDDKLQLIIRQTVTTENSNTLELQRIKEKYMSTEKYLQIYTQFFDYINQIQLSTRSSNSSSELSDSDNYPERVTDKSLQDCKNNLADTITQLEKHMQDLTDQLLVKSKAAITSEQDILELNGLQDDWQIAHQRMEICHKASELRDNSRTGTFKNCTSADLSPPVAVSTLERLILANKDFTKPSSRGLLEGQISDESLQVLRERMGTAVLNEEQLKARKRSLELEHIGMEDLTNTYVGRGRLKEAKELADKSGTDITKEATFALDEDNDPSSTTSITGPASTYMDGDRLDETEQLIIQKMDGRQRVLGSQASRSDASSMPQSQEVLTQPEESSFAATTLLDIQEQQMLELKPSTSLYRATLDTFEDEDCISVVSDENDIASKTATKRTRPEVLAVRHIASFLHELEELRPLHEQALKKLGPNRFQENYRRILKFYVLKLRNEAQTTFQIDIFRVLKSRLNRINVAWQIIDLIQDDKDDNTKPLDRITSQPVEKQSLEDWIRNTHGLPVVDTAVVPKFGSHEQFSDESDSEDAEDEYHAEELLFPNITHANKFLYSVIPFQALLLELRLLVLPASLREVVESTPKHLIHISAVNDTSLMNMAKAFIEDHTAFEWDWWPLMPRVPELSPGRMRLQWSFCGHTLHREISPEDAVSIQQVLELVEDHPPKCFCCETKLLATKARRANWAEFLRCIGQAITEMLSWKAPSNSLGWQTSQSTAHQRYTPGVTATSSASSETAHGSTAASPPHYSAGSSAISVEPQAGNAKAISVSRYGNPSWVVFGIKDMDEYDEIENIESSNLLNDPSFFKELKKRHAKHRWFFQRCLSQSILTRFTASGKLYLMNMATPVTMSTVLDPQGRKTRLLTGGGSLSVFKHVMMIAI</sequence>
<comment type="caution">
    <text evidence="5">The sequence shown here is derived from an EMBL/GenBank/DDBJ whole genome shotgun (WGS) entry which is preliminary data.</text>
</comment>
<dbReference type="EMBL" id="JNOM01000037">
    <property type="protein sequence ID" value="KNG89148.1"/>
    <property type="molecule type" value="Genomic_DNA"/>
</dbReference>
<dbReference type="GeneID" id="26804813"/>
<evidence type="ECO:0000256" key="1">
    <source>
        <dbReference type="SAM" id="Coils"/>
    </source>
</evidence>
<evidence type="ECO:0000256" key="2">
    <source>
        <dbReference type="SAM" id="MobiDB-lite"/>
    </source>
</evidence>
<name>A0A0L1JCH6_ASPN3</name>
<feature type="compositionally biased region" description="Polar residues" evidence="2">
    <location>
        <begin position="420"/>
        <end position="430"/>
    </location>
</feature>
<proteinExistence type="predicted"/>
<feature type="domain" description="Azaphilone pigments biosynthesis cluster protein L N-terminal" evidence="4">
    <location>
        <begin position="2"/>
        <end position="190"/>
    </location>
</feature>
<feature type="region of interest" description="Disordered" evidence="2">
    <location>
        <begin position="454"/>
        <end position="480"/>
    </location>
</feature>
<dbReference type="Proteomes" id="UP000037505">
    <property type="component" value="Unassembled WGS sequence"/>
</dbReference>
<feature type="signal peptide" evidence="3">
    <location>
        <begin position="1"/>
        <end position="18"/>
    </location>
</feature>
<feature type="region of interest" description="Disordered" evidence="2">
    <location>
        <begin position="869"/>
        <end position="903"/>
    </location>
</feature>
<dbReference type="AlphaFoldDB" id="A0A0L1JCH6"/>